<organism evidence="7 8">
    <name type="scientific">Candidatus Daviesbacteria bacterium RIFCSPHIGHO2_01_FULL_40_11</name>
    <dbReference type="NCBI Taxonomy" id="1797762"/>
    <lineage>
        <taxon>Bacteria</taxon>
        <taxon>Candidatus Daviesiibacteriota</taxon>
    </lineage>
</organism>
<protein>
    <recommendedName>
        <fullName evidence="9">D-isomer specific 2-hydroxyacid dehydrogenase NAD-binding domain-containing protein</fullName>
    </recommendedName>
</protein>
<dbReference type="Proteomes" id="UP000177555">
    <property type="component" value="Unassembled WGS sequence"/>
</dbReference>
<feature type="domain" description="D-isomer specific 2-hydroxyacid dehydrogenase NAD-binding" evidence="6">
    <location>
        <begin position="118"/>
        <end position="259"/>
    </location>
</feature>
<dbReference type="Pfam" id="PF02826">
    <property type="entry name" value="2-Hacid_dh_C"/>
    <property type="match status" value="1"/>
</dbReference>
<dbReference type="SUPFAM" id="SSF51735">
    <property type="entry name" value="NAD(P)-binding Rossmann-fold domains"/>
    <property type="match status" value="1"/>
</dbReference>
<dbReference type="SUPFAM" id="SSF52283">
    <property type="entry name" value="Formate/glycerate dehydrogenase catalytic domain-like"/>
    <property type="match status" value="1"/>
</dbReference>
<dbReference type="InterPro" id="IPR050418">
    <property type="entry name" value="D-iso_2-hydroxyacid_DH_PdxB"/>
</dbReference>
<name>A0A1F5JLT0_9BACT</name>
<dbReference type="InterPro" id="IPR006139">
    <property type="entry name" value="D-isomer_2_OHA_DH_cat_dom"/>
</dbReference>
<dbReference type="GO" id="GO:0016616">
    <property type="term" value="F:oxidoreductase activity, acting on the CH-OH group of donors, NAD or NADP as acceptor"/>
    <property type="evidence" value="ECO:0007669"/>
    <property type="project" value="InterPro"/>
</dbReference>
<dbReference type="GO" id="GO:0051287">
    <property type="term" value="F:NAD binding"/>
    <property type="evidence" value="ECO:0007669"/>
    <property type="project" value="InterPro"/>
</dbReference>
<comment type="similarity">
    <text evidence="1 4">Belongs to the D-isomer specific 2-hydroxyacid dehydrogenase family.</text>
</comment>
<sequence>MKSKNIAVLYPKSQFTDIQLGRLASLGKVTFIESVSSSSLVKCPKDTELLVFSPDMVGGVSKARNRLLQLLDSLPNIKYLVLGSSDYSFLDLDYCRRRNIIVSHVPFYDAESKAEHTIALLLDSARRIIINDRRVYRRRYYPELGHNFRGRILGVIGIDHVGGRVVELAKALGAAVYIYDEKTMHIEGTQRKTLGALFGGADMITFHLPDSEENRKLLNQERIKWLKKGVVIVNLSSRNLIDERAMNQALITRQVDTYCFESESMGKSPLKGNEFALMFKQFSTYTKETIEENTEAMVRNIGGIVKGTQFNRLDF</sequence>
<proteinExistence type="inferred from homology"/>
<dbReference type="PANTHER" id="PTHR43761:SF1">
    <property type="entry name" value="D-ISOMER SPECIFIC 2-HYDROXYACID DEHYDROGENASE CATALYTIC DOMAIN-CONTAINING PROTEIN-RELATED"/>
    <property type="match status" value="1"/>
</dbReference>
<evidence type="ECO:0000313" key="7">
    <source>
        <dbReference type="EMBL" id="OGE29613.1"/>
    </source>
</evidence>
<evidence type="ECO:0000256" key="1">
    <source>
        <dbReference type="ARBA" id="ARBA00005854"/>
    </source>
</evidence>
<gene>
    <name evidence="7" type="ORF">A2867_01985</name>
</gene>
<accession>A0A1F5JLT0</accession>
<reference evidence="7 8" key="1">
    <citation type="journal article" date="2016" name="Nat. Commun.">
        <title>Thousands of microbial genomes shed light on interconnected biogeochemical processes in an aquifer system.</title>
        <authorList>
            <person name="Anantharaman K."/>
            <person name="Brown C.T."/>
            <person name="Hug L.A."/>
            <person name="Sharon I."/>
            <person name="Castelle C.J."/>
            <person name="Probst A.J."/>
            <person name="Thomas B.C."/>
            <person name="Singh A."/>
            <person name="Wilkins M.J."/>
            <person name="Karaoz U."/>
            <person name="Brodie E.L."/>
            <person name="Williams K.H."/>
            <person name="Hubbard S.S."/>
            <person name="Banfield J.F."/>
        </authorList>
    </citation>
    <scope>NUCLEOTIDE SEQUENCE [LARGE SCALE GENOMIC DNA]</scope>
</reference>
<dbReference type="InterPro" id="IPR006140">
    <property type="entry name" value="D-isomer_DH_NAD-bd"/>
</dbReference>
<evidence type="ECO:0000256" key="3">
    <source>
        <dbReference type="ARBA" id="ARBA00023027"/>
    </source>
</evidence>
<keyword evidence="2 4" id="KW-0560">Oxidoreductase</keyword>
<dbReference type="EMBL" id="MFCP01000003">
    <property type="protein sequence ID" value="OGE29613.1"/>
    <property type="molecule type" value="Genomic_DNA"/>
</dbReference>
<evidence type="ECO:0000259" key="6">
    <source>
        <dbReference type="Pfam" id="PF02826"/>
    </source>
</evidence>
<comment type="caution">
    <text evidence="7">The sequence shown here is derived from an EMBL/GenBank/DDBJ whole genome shotgun (WGS) entry which is preliminary data.</text>
</comment>
<evidence type="ECO:0000259" key="5">
    <source>
        <dbReference type="Pfam" id="PF00389"/>
    </source>
</evidence>
<evidence type="ECO:0000256" key="2">
    <source>
        <dbReference type="ARBA" id="ARBA00023002"/>
    </source>
</evidence>
<dbReference type="AlphaFoldDB" id="A0A1F5JLT0"/>
<evidence type="ECO:0000256" key="4">
    <source>
        <dbReference type="RuleBase" id="RU003719"/>
    </source>
</evidence>
<dbReference type="Gene3D" id="3.40.50.720">
    <property type="entry name" value="NAD(P)-binding Rossmann-like Domain"/>
    <property type="match status" value="2"/>
</dbReference>
<keyword evidence="3" id="KW-0520">NAD</keyword>
<evidence type="ECO:0008006" key="9">
    <source>
        <dbReference type="Google" id="ProtNLM"/>
    </source>
</evidence>
<feature type="domain" description="D-isomer specific 2-hydroxyacid dehydrogenase catalytic" evidence="5">
    <location>
        <begin position="69"/>
        <end position="308"/>
    </location>
</feature>
<dbReference type="PANTHER" id="PTHR43761">
    <property type="entry name" value="D-ISOMER SPECIFIC 2-HYDROXYACID DEHYDROGENASE FAMILY PROTEIN (AFU_ORTHOLOGUE AFUA_1G13630)"/>
    <property type="match status" value="1"/>
</dbReference>
<evidence type="ECO:0000313" key="8">
    <source>
        <dbReference type="Proteomes" id="UP000177555"/>
    </source>
</evidence>
<dbReference type="Pfam" id="PF00389">
    <property type="entry name" value="2-Hacid_dh"/>
    <property type="match status" value="1"/>
</dbReference>
<dbReference type="InterPro" id="IPR036291">
    <property type="entry name" value="NAD(P)-bd_dom_sf"/>
</dbReference>